<protein>
    <submittedName>
        <fullName evidence="1">Uncharacterized protein</fullName>
    </submittedName>
</protein>
<dbReference type="Proteomes" id="UP000183656">
    <property type="component" value="Unassembled WGS sequence"/>
</dbReference>
<proteinExistence type="predicted"/>
<dbReference type="OrthoDB" id="8654508at2"/>
<evidence type="ECO:0000313" key="2">
    <source>
        <dbReference type="Proteomes" id="UP000183656"/>
    </source>
</evidence>
<dbReference type="EMBL" id="FPBX01000013">
    <property type="protein sequence ID" value="SFU66324.1"/>
    <property type="molecule type" value="Genomic_DNA"/>
</dbReference>
<gene>
    <name evidence="1" type="ORF">SAMN04489707_101366</name>
</gene>
<sequence length="207" mass="23082">MEIFSLALLLLFGLHLLKSRERAARVALLGSFLARYQIEKLMESLTDGYLRALGEQDAQRRAQIWDLLATTEKNLALQLQSFADDFGRVPADEARVSTLAIALPYASRWFPAATFDMREMLQLHARGIAAVVAQAPGGEEGMAQERKRQAYTVTAELYLLQHSCHWFCRSATVASVRLIALHQTSYEQVLEGVSPATRAAYRQLAGV</sequence>
<dbReference type="AlphaFoldDB" id="A0A1I7I042"/>
<organism evidence="1 2">
    <name type="scientific">Paenacidovorax caeni</name>
    <dbReference type="NCBI Taxonomy" id="343013"/>
    <lineage>
        <taxon>Bacteria</taxon>
        <taxon>Pseudomonadati</taxon>
        <taxon>Pseudomonadota</taxon>
        <taxon>Betaproteobacteria</taxon>
        <taxon>Burkholderiales</taxon>
        <taxon>Comamonadaceae</taxon>
        <taxon>Paenacidovorax</taxon>
    </lineage>
</organism>
<keyword evidence="2" id="KW-1185">Reference proteome</keyword>
<reference evidence="1 2" key="1">
    <citation type="submission" date="2016-10" db="EMBL/GenBank/DDBJ databases">
        <authorList>
            <person name="de Groot N.N."/>
        </authorList>
    </citation>
    <scope>NUCLEOTIDE SEQUENCE [LARGE SCALE GENOMIC DNA]</scope>
    <source>
        <strain evidence="1 2">R-24608</strain>
    </source>
</reference>
<evidence type="ECO:0000313" key="1">
    <source>
        <dbReference type="EMBL" id="SFU66324.1"/>
    </source>
</evidence>
<dbReference type="RefSeq" id="WP_054256365.1">
    <property type="nucleotide sequence ID" value="NZ_CYIG01000017.1"/>
</dbReference>
<accession>A0A1I7I042</accession>
<name>A0A1I7I042_9BURK</name>
<dbReference type="STRING" id="343013.SAMN04489707_101366"/>